<evidence type="ECO:0000256" key="2">
    <source>
        <dbReference type="ARBA" id="ARBA00022840"/>
    </source>
</evidence>
<dbReference type="InterPro" id="IPR029056">
    <property type="entry name" value="Ribokinase-like"/>
</dbReference>
<keyword evidence="1" id="KW-0547">Nucleotide-binding</keyword>
<name>A0A2G9YKP5_9BACT</name>
<organism evidence="7 8">
    <name type="scientific">Candidatus Sherwoodlollariibacterium unditelluris</name>
    <dbReference type="NCBI Taxonomy" id="1974757"/>
    <lineage>
        <taxon>Bacteria</taxon>
        <taxon>Pseudomonadati</taxon>
        <taxon>Candidatus Omnitrophota</taxon>
        <taxon>Candidatus Sherwoodlollariibacterium</taxon>
    </lineage>
</organism>
<dbReference type="AlphaFoldDB" id="A0A2G9YKP5"/>
<dbReference type="SUPFAM" id="SSF53613">
    <property type="entry name" value="Ribokinase-like"/>
    <property type="match status" value="1"/>
</dbReference>
<evidence type="ECO:0000313" key="7">
    <source>
        <dbReference type="EMBL" id="PIP19810.1"/>
    </source>
</evidence>
<dbReference type="GO" id="GO:0052855">
    <property type="term" value="F:ADP-dependent NAD(P)H-hydrate dehydratase activity"/>
    <property type="evidence" value="ECO:0007669"/>
    <property type="project" value="TreeGrafter"/>
</dbReference>
<keyword evidence="2" id="KW-0067">ATP-binding</keyword>
<dbReference type="GO" id="GO:0005524">
    <property type="term" value="F:ATP binding"/>
    <property type="evidence" value="ECO:0007669"/>
    <property type="project" value="UniProtKB-KW"/>
</dbReference>
<accession>A0A2G9YKP5</accession>
<dbReference type="Proteomes" id="UP000231292">
    <property type="component" value="Unassembled WGS sequence"/>
</dbReference>
<sequence length="207" mass="22018">MLRRSLKSNKGDFGHVLILAGSRRFSGAAVLCSLGAIRSGAGLVTLGIPESINSSLIKVKPLEVMTLPLPETSGGSLSLKAHKEINSLLKKITVVVIGPGLTQDRSTGGLVRKLAAEINKPMVIDADGLNALAGRLDLLRANNILTPHPGEMARLLGISVKKVQEKRIEIARKFAKDYGIVLVLKGYETIVSDYSGNLYINKTGNPG</sequence>
<dbReference type="PROSITE" id="PS51383">
    <property type="entry name" value="YJEF_C_3"/>
    <property type="match status" value="1"/>
</dbReference>
<reference evidence="7 8" key="1">
    <citation type="submission" date="2017-09" db="EMBL/GenBank/DDBJ databases">
        <title>Depth-based differentiation of microbial function through sediment-hosted aquifers and enrichment of novel symbionts in the deep terrestrial subsurface.</title>
        <authorList>
            <person name="Probst A.J."/>
            <person name="Ladd B."/>
            <person name="Jarett J.K."/>
            <person name="Geller-Mcgrath D.E."/>
            <person name="Sieber C.M."/>
            <person name="Emerson J.B."/>
            <person name="Anantharaman K."/>
            <person name="Thomas B.C."/>
            <person name="Malmstrom R."/>
            <person name="Stieglmeier M."/>
            <person name="Klingl A."/>
            <person name="Woyke T."/>
            <person name="Ryan C.M."/>
            <person name="Banfield J.F."/>
        </authorList>
    </citation>
    <scope>NUCLEOTIDE SEQUENCE [LARGE SCALE GENOMIC DNA]</scope>
    <source>
        <strain evidence="7">CG23_combo_of_CG06-09_8_20_14_all_41_10</strain>
    </source>
</reference>
<keyword evidence="5" id="KW-0456">Lyase</keyword>
<dbReference type="GO" id="GO:0110051">
    <property type="term" value="P:metabolite repair"/>
    <property type="evidence" value="ECO:0007669"/>
    <property type="project" value="TreeGrafter"/>
</dbReference>
<feature type="domain" description="YjeF C-terminal" evidence="6">
    <location>
        <begin position="1"/>
        <end position="207"/>
    </location>
</feature>
<evidence type="ECO:0000256" key="4">
    <source>
        <dbReference type="ARBA" id="ARBA00023027"/>
    </source>
</evidence>
<protein>
    <submittedName>
        <fullName evidence="7">NAD(P)H-hydrate dehydratase</fullName>
    </submittedName>
</protein>
<evidence type="ECO:0000256" key="1">
    <source>
        <dbReference type="ARBA" id="ARBA00022741"/>
    </source>
</evidence>
<dbReference type="EMBL" id="PCRK01000015">
    <property type="protein sequence ID" value="PIP19810.1"/>
    <property type="molecule type" value="Genomic_DNA"/>
</dbReference>
<evidence type="ECO:0000256" key="3">
    <source>
        <dbReference type="ARBA" id="ARBA00022857"/>
    </source>
</evidence>
<dbReference type="Pfam" id="PF01256">
    <property type="entry name" value="Carb_kinase"/>
    <property type="match status" value="1"/>
</dbReference>
<dbReference type="PANTHER" id="PTHR12592:SF0">
    <property type="entry name" value="ATP-DEPENDENT (S)-NAD(P)H-HYDRATE DEHYDRATASE"/>
    <property type="match status" value="1"/>
</dbReference>
<dbReference type="PANTHER" id="PTHR12592">
    <property type="entry name" value="ATP-DEPENDENT (S)-NAD(P)H-HYDRATE DEHYDRATASE FAMILY MEMBER"/>
    <property type="match status" value="1"/>
</dbReference>
<comment type="caution">
    <text evidence="7">The sequence shown here is derived from an EMBL/GenBank/DDBJ whole genome shotgun (WGS) entry which is preliminary data.</text>
</comment>
<evidence type="ECO:0000256" key="5">
    <source>
        <dbReference type="ARBA" id="ARBA00023239"/>
    </source>
</evidence>
<keyword evidence="4" id="KW-0520">NAD</keyword>
<dbReference type="GO" id="GO:0052856">
    <property type="term" value="F:NAD(P)HX epimerase activity"/>
    <property type="evidence" value="ECO:0007669"/>
    <property type="project" value="TreeGrafter"/>
</dbReference>
<dbReference type="Gene3D" id="3.40.1190.20">
    <property type="match status" value="1"/>
</dbReference>
<evidence type="ECO:0000259" key="6">
    <source>
        <dbReference type="PROSITE" id="PS51383"/>
    </source>
</evidence>
<proteinExistence type="predicted"/>
<gene>
    <name evidence="7" type="ORF">COX41_00835</name>
</gene>
<feature type="non-terminal residue" evidence="7">
    <location>
        <position position="207"/>
    </location>
</feature>
<dbReference type="CDD" id="cd01171">
    <property type="entry name" value="YXKO-related"/>
    <property type="match status" value="1"/>
</dbReference>
<keyword evidence="3" id="KW-0521">NADP</keyword>
<evidence type="ECO:0000313" key="8">
    <source>
        <dbReference type="Proteomes" id="UP000231292"/>
    </source>
</evidence>
<dbReference type="NCBIfam" id="TIGR00196">
    <property type="entry name" value="yjeF_cterm"/>
    <property type="match status" value="1"/>
</dbReference>
<dbReference type="InterPro" id="IPR000631">
    <property type="entry name" value="CARKD"/>
</dbReference>